<organism evidence="1">
    <name type="scientific">marine sediment metagenome</name>
    <dbReference type="NCBI Taxonomy" id="412755"/>
    <lineage>
        <taxon>unclassified sequences</taxon>
        <taxon>metagenomes</taxon>
        <taxon>ecological metagenomes</taxon>
    </lineage>
</organism>
<comment type="caution">
    <text evidence="1">The sequence shown here is derived from an EMBL/GenBank/DDBJ whole genome shotgun (WGS) entry which is preliminary data.</text>
</comment>
<dbReference type="EMBL" id="LAZR01005830">
    <property type="protein sequence ID" value="KKM96823.1"/>
    <property type="molecule type" value="Genomic_DNA"/>
</dbReference>
<evidence type="ECO:0000313" key="1">
    <source>
        <dbReference type="EMBL" id="KKM96823.1"/>
    </source>
</evidence>
<reference evidence="1" key="1">
    <citation type="journal article" date="2015" name="Nature">
        <title>Complex archaea that bridge the gap between prokaryotes and eukaryotes.</title>
        <authorList>
            <person name="Spang A."/>
            <person name="Saw J.H."/>
            <person name="Jorgensen S.L."/>
            <person name="Zaremba-Niedzwiedzka K."/>
            <person name="Martijn J."/>
            <person name="Lind A.E."/>
            <person name="van Eijk R."/>
            <person name="Schleper C."/>
            <person name="Guy L."/>
            <person name="Ettema T.J."/>
        </authorList>
    </citation>
    <scope>NUCLEOTIDE SEQUENCE</scope>
</reference>
<gene>
    <name evidence="1" type="ORF">LCGC14_1174250</name>
</gene>
<proteinExistence type="predicted"/>
<protein>
    <submittedName>
        <fullName evidence="1">Uncharacterized protein</fullName>
    </submittedName>
</protein>
<dbReference type="AlphaFoldDB" id="A0A0F9LTW1"/>
<accession>A0A0F9LTW1</accession>
<name>A0A0F9LTW1_9ZZZZ</name>
<sequence>MDTNFRLNKPPEPNFEMEMGEPGQVIWSFRVKKTLINRIRYWLFCKFFPFKIIRWESDK</sequence>